<comment type="subcellular location">
    <subcellularLocation>
        <location evidence="10">Cytoplasm</location>
    </subcellularLocation>
</comment>
<dbReference type="SUPFAM" id="SSF51905">
    <property type="entry name" value="FAD/NAD(P)-binding domain"/>
    <property type="match status" value="1"/>
</dbReference>
<keyword evidence="5 10" id="KW-0808">Transferase</keyword>
<comment type="cofactor">
    <cofactor evidence="1 10">
        <name>FAD</name>
        <dbReference type="ChEBI" id="CHEBI:57692"/>
    </cofactor>
</comment>
<dbReference type="GO" id="GO:0050660">
    <property type="term" value="F:flavin adenine dinucleotide binding"/>
    <property type="evidence" value="ECO:0007669"/>
    <property type="project" value="UniProtKB-UniRule"/>
</dbReference>
<dbReference type="GO" id="GO:0047151">
    <property type="term" value="F:tRNA (uracil(54)-C5)-methyltransferase activity, 5,10-methylenetetrahydrofolate-dependent"/>
    <property type="evidence" value="ECO:0007669"/>
    <property type="project" value="UniProtKB-UniRule"/>
</dbReference>
<evidence type="ECO:0000259" key="11">
    <source>
        <dbReference type="Pfam" id="PF01134"/>
    </source>
</evidence>
<accession>A0A1L8CX00</accession>
<dbReference type="RefSeq" id="WP_075859872.1">
    <property type="nucleotide sequence ID" value="NZ_BDJK01000055.1"/>
</dbReference>
<dbReference type="InterPro" id="IPR036188">
    <property type="entry name" value="FAD/NAD-bd_sf"/>
</dbReference>
<evidence type="ECO:0000256" key="3">
    <source>
        <dbReference type="ARBA" id="ARBA00022603"/>
    </source>
</evidence>
<evidence type="ECO:0000256" key="8">
    <source>
        <dbReference type="ARBA" id="ARBA00022857"/>
    </source>
</evidence>
<comment type="catalytic activity">
    <reaction evidence="10">
        <text>uridine(54) in tRNA + (6R)-5,10-methylene-5,6,7,8-tetrahydrofolate + NADH + H(+) = 5-methyluridine(54) in tRNA + (6S)-5,6,7,8-tetrahydrofolate + NAD(+)</text>
        <dbReference type="Rhea" id="RHEA:16873"/>
        <dbReference type="Rhea" id="RHEA-COMP:10167"/>
        <dbReference type="Rhea" id="RHEA-COMP:10193"/>
        <dbReference type="ChEBI" id="CHEBI:15378"/>
        <dbReference type="ChEBI" id="CHEBI:15636"/>
        <dbReference type="ChEBI" id="CHEBI:57453"/>
        <dbReference type="ChEBI" id="CHEBI:57540"/>
        <dbReference type="ChEBI" id="CHEBI:57945"/>
        <dbReference type="ChEBI" id="CHEBI:65315"/>
        <dbReference type="ChEBI" id="CHEBI:74447"/>
        <dbReference type="EC" id="2.1.1.74"/>
    </reaction>
</comment>
<comment type="function">
    <text evidence="10">Catalyzes the folate-dependent formation of 5-methyl-uridine at position 54 (M-5-U54) in all tRNAs.</text>
</comment>
<evidence type="ECO:0000256" key="10">
    <source>
        <dbReference type="HAMAP-Rule" id="MF_01037"/>
    </source>
</evidence>
<evidence type="ECO:0000256" key="2">
    <source>
        <dbReference type="ARBA" id="ARBA00022490"/>
    </source>
</evidence>
<comment type="similarity">
    <text evidence="10">Belongs to the MnmG family. TrmFO subfamily.</text>
</comment>
<keyword evidence="7 10" id="KW-0274">FAD</keyword>
<dbReference type="AlphaFoldDB" id="A0A1L8CX00"/>
<evidence type="ECO:0000256" key="1">
    <source>
        <dbReference type="ARBA" id="ARBA00001974"/>
    </source>
</evidence>
<dbReference type="InterPro" id="IPR002218">
    <property type="entry name" value="MnmG-rel"/>
</dbReference>
<dbReference type="PANTHER" id="PTHR11806">
    <property type="entry name" value="GLUCOSE INHIBITED DIVISION PROTEIN A"/>
    <property type="match status" value="1"/>
</dbReference>
<dbReference type="OrthoDB" id="9803114at2"/>
<name>A0A1L8CX00_9THEO</name>
<dbReference type="EMBL" id="BDJK01000055">
    <property type="protein sequence ID" value="GAV23456.1"/>
    <property type="molecule type" value="Genomic_DNA"/>
</dbReference>
<gene>
    <name evidence="10" type="primary">trmFO</name>
    <name evidence="12" type="ORF">cpu_19660</name>
</gene>
<feature type="domain" description="MnmG N-terminal" evidence="11">
    <location>
        <begin position="4"/>
        <end position="364"/>
    </location>
</feature>
<evidence type="ECO:0000256" key="4">
    <source>
        <dbReference type="ARBA" id="ARBA00022630"/>
    </source>
</evidence>
<dbReference type="HAMAP" id="MF_01037">
    <property type="entry name" value="TrmFO"/>
    <property type="match status" value="1"/>
</dbReference>
<dbReference type="NCBIfam" id="NF003739">
    <property type="entry name" value="PRK05335.1"/>
    <property type="match status" value="1"/>
</dbReference>
<dbReference type="InterPro" id="IPR040131">
    <property type="entry name" value="MnmG_N"/>
</dbReference>
<keyword evidence="6 10" id="KW-0819">tRNA processing</keyword>
<comment type="caution">
    <text evidence="12">The sequence shown here is derived from an EMBL/GenBank/DDBJ whole genome shotgun (WGS) entry which is preliminary data.</text>
</comment>
<evidence type="ECO:0000256" key="9">
    <source>
        <dbReference type="ARBA" id="ARBA00023027"/>
    </source>
</evidence>
<evidence type="ECO:0000256" key="5">
    <source>
        <dbReference type="ARBA" id="ARBA00022679"/>
    </source>
</evidence>
<dbReference type="InterPro" id="IPR004417">
    <property type="entry name" value="TrmFO"/>
</dbReference>
<dbReference type="GO" id="GO:0002098">
    <property type="term" value="P:tRNA wobble uridine modification"/>
    <property type="evidence" value="ECO:0007669"/>
    <property type="project" value="TreeGrafter"/>
</dbReference>
<proteinExistence type="inferred from homology"/>
<evidence type="ECO:0000313" key="13">
    <source>
        <dbReference type="Proteomes" id="UP000187485"/>
    </source>
</evidence>
<keyword evidence="3 10" id="KW-0489">Methyltransferase</keyword>
<keyword evidence="13" id="KW-1185">Reference proteome</keyword>
<dbReference type="Pfam" id="PF01134">
    <property type="entry name" value="GIDA"/>
    <property type="match status" value="1"/>
</dbReference>
<comment type="catalytic activity">
    <reaction evidence="10">
        <text>uridine(54) in tRNA + (6R)-5,10-methylene-5,6,7,8-tetrahydrofolate + NADPH + H(+) = 5-methyluridine(54) in tRNA + (6S)-5,6,7,8-tetrahydrofolate + NADP(+)</text>
        <dbReference type="Rhea" id="RHEA:62372"/>
        <dbReference type="Rhea" id="RHEA-COMP:10167"/>
        <dbReference type="Rhea" id="RHEA-COMP:10193"/>
        <dbReference type="ChEBI" id="CHEBI:15378"/>
        <dbReference type="ChEBI" id="CHEBI:15636"/>
        <dbReference type="ChEBI" id="CHEBI:57453"/>
        <dbReference type="ChEBI" id="CHEBI:57783"/>
        <dbReference type="ChEBI" id="CHEBI:58349"/>
        <dbReference type="ChEBI" id="CHEBI:65315"/>
        <dbReference type="ChEBI" id="CHEBI:74447"/>
        <dbReference type="EC" id="2.1.1.74"/>
    </reaction>
</comment>
<dbReference type="STRING" id="870242.cpu_19660"/>
<dbReference type="GO" id="GO:0005829">
    <property type="term" value="C:cytosol"/>
    <property type="evidence" value="ECO:0007669"/>
    <property type="project" value="TreeGrafter"/>
</dbReference>
<dbReference type="NCBIfam" id="TIGR00137">
    <property type="entry name" value="gid_trmFO"/>
    <property type="match status" value="1"/>
</dbReference>
<keyword evidence="8 10" id="KW-0521">NADP</keyword>
<keyword evidence="2 10" id="KW-0963">Cytoplasm</keyword>
<evidence type="ECO:0000313" key="12">
    <source>
        <dbReference type="EMBL" id="GAV23456.1"/>
    </source>
</evidence>
<evidence type="ECO:0000256" key="6">
    <source>
        <dbReference type="ARBA" id="ARBA00022694"/>
    </source>
</evidence>
<keyword evidence="9 10" id="KW-0520">NAD</keyword>
<protein>
    <recommendedName>
        <fullName evidence="10">Methylenetetrahydrofolate--tRNA-(uracil-5-)-methyltransferase TrmFO</fullName>
        <ecNumber evidence="10">2.1.1.74</ecNumber>
    </recommendedName>
    <alternativeName>
        <fullName evidence="10">Folate-dependent tRNA (uracil-5-)-methyltransferase</fullName>
    </alternativeName>
    <alternativeName>
        <fullName evidence="10">Folate-dependent tRNA(M-5-U54)-methyltransferase</fullName>
    </alternativeName>
</protein>
<dbReference type="Proteomes" id="UP000187485">
    <property type="component" value="Unassembled WGS sequence"/>
</dbReference>
<organism evidence="12 13">
    <name type="scientific">Carboxydothermus pertinax</name>
    <dbReference type="NCBI Taxonomy" id="870242"/>
    <lineage>
        <taxon>Bacteria</taxon>
        <taxon>Bacillati</taxon>
        <taxon>Bacillota</taxon>
        <taxon>Clostridia</taxon>
        <taxon>Thermoanaerobacterales</taxon>
        <taxon>Thermoanaerobacteraceae</taxon>
        <taxon>Carboxydothermus</taxon>
    </lineage>
</organism>
<dbReference type="EC" id="2.1.1.74" evidence="10"/>
<dbReference type="GO" id="GO:0030488">
    <property type="term" value="P:tRNA methylation"/>
    <property type="evidence" value="ECO:0007669"/>
    <property type="project" value="TreeGrafter"/>
</dbReference>
<keyword evidence="4 10" id="KW-0285">Flavoprotein</keyword>
<dbReference type="Gene3D" id="3.50.50.60">
    <property type="entry name" value="FAD/NAD(P)-binding domain"/>
    <property type="match status" value="2"/>
</dbReference>
<sequence>MMEVDVVGAGLAGSEAAWQLAKRGIKVRLFEMRPLKFTPAHHTPFFSELVCSNSLGGINLDNASGLLKEELRILDSIVIKAADRNRVPAGNALAVDRNTFAEEVTLRLSQHPLVEVVREEVIDINPQKVTIIASGPLTSPALAENLKKYLESDYLYFFDAAAPIVSGESLNMDKLFFAGRYQQDQDYLNAPMNEEEYNKFYEALISAERHPLKPFEKGIYFEGCLPIEIIAQRGKDTLRYGPLKPKGIIDPRTGKEPYAVVQLRRENLAGDYYNLVGFQTNLTWSEQNRVFRMIPGLEQAEFIRYGVMHKNTYINSPAVLTPYLSLKKYPRLFFAGQITGGEGYVAAIATGAWAGIAAAGMLAKMPLPLPETTIIGGLIRYLNTASKENFQPMGINFGLVKPLDQKIKNKKERYKLLAQRSLTDLKRWLNSNA</sequence>
<reference evidence="13" key="1">
    <citation type="submission" date="2016-12" db="EMBL/GenBank/DDBJ databases">
        <title>Draft Genome Sequences od Carboxydothermus pertinax and islandicus, Hydrogenogenic Carboxydotrophic Bacteria.</title>
        <authorList>
            <person name="Fukuyama Y."/>
            <person name="Ohmae K."/>
            <person name="Yoneda Y."/>
            <person name="Yoshida T."/>
            <person name="Sako Y."/>
        </authorList>
    </citation>
    <scope>NUCLEOTIDE SEQUENCE [LARGE SCALE GENOMIC DNA]</scope>
    <source>
        <strain evidence="13">Ug1</strain>
    </source>
</reference>
<feature type="binding site" evidence="10">
    <location>
        <begin position="8"/>
        <end position="13"/>
    </location>
    <ligand>
        <name>FAD</name>
        <dbReference type="ChEBI" id="CHEBI:57692"/>
    </ligand>
</feature>
<evidence type="ECO:0000256" key="7">
    <source>
        <dbReference type="ARBA" id="ARBA00022827"/>
    </source>
</evidence>
<dbReference type="PANTHER" id="PTHR11806:SF2">
    <property type="entry name" value="METHYLENETETRAHYDROFOLATE--TRNA-(URACIL-5-)-METHYLTRANSFERASE TRMFO"/>
    <property type="match status" value="1"/>
</dbReference>